<evidence type="ECO:0000256" key="2">
    <source>
        <dbReference type="ARBA" id="ARBA00022741"/>
    </source>
</evidence>
<keyword evidence="3 5" id="KW-0067">ATP-binding</keyword>
<dbReference type="SUPFAM" id="SSF54211">
    <property type="entry name" value="Ribosomal protein S5 domain 2-like"/>
    <property type="match status" value="1"/>
</dbReference>
<dbReference type="EMBL" id="CP014060">
    <property type="protein sequence ID" value="AMG36028.1"/>
    <property type="molecule type" value="Genomic_DNA"/>
</dbReference>
<dbReference type="InterPro" id="IPR025158">
    <property type="entry name" value="Mg_chelat-rel_C"/>
</dbReference>
<gene>
    <name evidence="5" type="ORF">AL504_08305</name>
</gene>
<dbReference type="Pfam" id="PF13541">
    <property type="entry name" value="ChlI"/>
    <property type="match status" value="1"/>
</dbReference>
<dbReference type="Pfam" id="PF01078">
    <property type="entry name" value="Mg_chelatase"/>
    <property type="match status" value="1"/>
</dbReference>
<dbReference type="Proteomes" id="UP000060602">
    <property type="component" value="Chromosome"/>
</dbReference>
<dbReference type="InterPro" id="IPR003593">
    <property type="entry name" value="AAA+_ATPase"/>
</dbReference>
<dbReference type="Gene3D" id="3.30.230.10">
    <property type="match status" value="1"/>
</dbReference>
<evidence type="ECO:0000313" key="6">
    <source>
        <dbReference type="Proteomes" id="UP000060602"/>
    </source>
</evidence>
<dbReference type="InterPro" id="IPR004482">
    <property type="entry name" value="Mg_chelat-rel"/>
</dbReference>
<dbReference type="InterPro" id="IPR000523">
    <property type="entry name" value="Mg_chelatse_chII-like_cat_dom"/>
</dbReference>
<evidence type="ECO:0000256" key="1">
    <source>
        <dbReference type="ARBA" id="ARBA00006354"/>
    </source>
</evidence>
<dbReference type="PANTHER" id="PTHR32039:SF7">
    <property type="entry name" value="COMPETENCE PROTEIN COMM"/>
    <property type="match status" value="1"/>
</dbReference>
<comment type="similarity">
    <text evidence="1">Belongs to the Mg-chelatase subunits D/I family. ComM subfamily.</text>
</comment>
<dbReference type="GO" id="GO:0003677">
    <property type="term" value="F:DNA binding"/>
    <property type="evidence" value="ECO:0007669"/>
    <property type="project" value="InterPro"/>
</dbReference>
<dbReference type="InterPro" id="IPR014721">
    <property type="entry name" value="Ribsml_uS5_D2-typ_fold_subgr"/>
</dbReference>
<name>A0A0X8NXA2_ALCXX</name>
<dbReference type="AlphaFoldDB" id="A0A0X8NXA2"/>
<dbReference type="InterPro" id="IPR045006">
    <property type="entry name" value="CHLI-like"/>
</dbReference>
<dbReference type="Pfam" id="PF13335">
    <property type="entry name" value="Mg_chelatase_C"/>
    <property type="match status" value="1"/>
</dbReference>
<dbReference type="InterPro" id="IPR020568">
    <property type="entry name" value="Ribosomal_Su5_D2-typ_SF"/>
</dbReference>
<organism evidence="5 6">
    <name type="scientific">Alcaligenes xylosoxydans xylosoxydans</name>
    <name type="common">Achromobacter xylosoxidans</name>
    <dbReference type="NCBI Taxonomy" id="85698"/>
    <lineage>
        <taxon>Bacteria</taxon>
        <taxon>Pseudomonadati</taxon>
        <taxon>Pseudomonadota</taxon>
        <taxon>Betaproteobacteria</taxon>
        <taxon>Burkholderiales</taxon>
        <taxon>Alcaligenaceae</taxon>
        <taxon>Achromobacter</taxon>
    </lineage>
</organism>
<dbReference type="GO" id="GO:0005524">
    <property type="term" value="F:ATP binding"/>
    <property type="evidence" value="ECO:0007669"/>
    <property type="project" value="UniProtKB-KW"/>
</dbReference>
<dbReference type="InterPro" id="IPR027417">
    <property type="entry name" value="P-loop_NTPase"/>
</dbReference>
<evidence type="ECO:0000313" key="5">
    <source>
        <dbReference type="EMBL" id="AMG36028.1"/>
    </source>
</evidence>
<evidence type="ECO:0000256" key="3">
    <source>
        <dbReference type="ARBA" id="ARBA00022840"/>
    </source>
</evidence>
<reference evidence="6" key="1">
    <citation type="submission" date="2015-12" db="EMBL/GenBank/DDBJ databases">
        <title>FDA dAtabase for Regulatory Grade micrObial Sequences (FDA-ARGOS): Supporting development and validation of Infectious Disease Dx tests.</title>
        <authorList>
            <person name="Case J."/>
            <person name="Tallon L."/>
            <person name="Sadzewicz L."/>
            <person name="Sengamalay N."/>
            <person name="Ott S."/>
            <person name="Godinez A."/>
            <person name="Nagaraj S."/>
            <person name="Nadendla S."/>
            <person name="Sichtig H."/>
        </authorList>
    </citation>
    <scope>NUCLEOTIDE SEQUENCE [LARGE SCALE GENOMIC DNA]</scope>
    <source>
        <strain evidence="6">FDAARGOS_147</strain>
    </source>
</reference>
<evidence type="ECO:0000259" key="4">
    <source>
        <dbReference type="SMART" id="SM00382"/>
    </source>
</evidence>
<accession>A0A0X8NXA2</accession>
<keyword evidence="2" id="KW-0547">Nucleotide-binding</keyword>
<feature type="domain" description="AAA+ ATPase" evidence="4">
    <location>
        <begin position="229"/>
        <end position="409"/>
    </location>
</feature>
<protein>
    <submittedName>
        <fullName evidence="5">ATP-binding protein</fullName>
    </submittedName>
</protein>
<dbReference type="SUPFAM" id="SSF52540">
    <property type="entry name" value="P-loop containing nucleoside triphosphate hydrolases"/>
    <property type="match status" value="1"/>
</dbReference>
<dbReference type="PANTHER" id="PTHR32039">
    <property type="entry name" value="MAGNESIUM-CHELATASE SUBUNIT CHLI"/>
    <property type="match status" value="1"/>
</dbReference>
<sequence length="514" mass="53336">MTLAVIASRTLSGLHAHAVRVETHLGPGLPSFNVVGLPDTEVRESRERVRAAIINSGFNFPAGRITVNLSPADIPKESGRFDLPIAVGLLLAAGQLAPQGEGAATVGEGAAAPAPDPLLAGLVLAGELSLTGALVPVAAALVIALSVARESPGATLILPAGSAGQAAWVEGLRVLSARSLADVAAHVAGHCRLPDALPDAWPEAPPMPCLADVRGQPGARRALEVAAAGGHSLLMVGPPGAGKSMLAARLPGLLPPLPRAQALEVAALAALAGAPPVRMGTPPFRAPHHSASAIALVGGGGRPRPGEISLAHHGVLFLDELPEFSRRTLEALREPLETGRVVIARALQTAQFPARFQLVAAMNPCPCGWRGHPRRACQCTPDQVARYAGKVSGPLLDRIDLHLTLPPVDLESLQGPPGEASEPVRARVARCRERQLARQGKPNAALAGAELERHCPLQPPARDLLLQAMRRLAGSGRAMHRALRVARTIADLDEADGLEAHHVAQAVQYRRPGA</sequence>
<dbReference type="Gene3D" id="3.40.50.300">
    <property type="entry name" value="P-loop containing nucleotide triphosphate hydrolases"/>
    <property type="match status" value="1"/>
</dbReference>
<dbReference type="PRINTS" id="PR01657">
    <property type="entry name" value="MCMFAMILY"/>
</dbReference>
<dbReference type="SMART" id="SM00382">
    <property type="entry name" value="AAA"/>
    <property type="match status" value="1"/>
</dbReference>
<dbReference type="RefSeq" id="WP_061071774.1">
    <property type="nucleotide sequence ID" value="NZ_CP014060.2"/>
</dbReference>
<proteinExistence type="inferred from homology"/>
<dbReference type="InterPro" id="IPR001208">
    <property type="entry name" value="MCM_dom"/>
</dbReference>
<dbReference type="NCBIfam" id="TIGR00368">
    <property type="entry name" value="YifB family Mg chelatase-like AAA ATPase"/>
    <property type="match status" value="1"/>
</dbReference>